<dbReference type="EMBL" id="AP014958">
    <property type="protein sequence ID" value="BAS80455.1"/>
    <property type="molecule type" value="Genomic_DNA"/>
</dbReference>
<dbReference type="InParanoid" id="A0A0P0VNL5"/>
<protein>
    <submittedName>
        <fullName evidence="2">Os02g0699836 protein</fullName>
    </submittedName>
</protein>
<organism evidence="2 3">
    <name type="scientific">Oryza sativa subsp. japonica</name>
    <name type="common">Rice</name>
    <dbReference type="NCBI Taxonomy" id="39947"/>
    <lineage>
        <taxon>Eukaryota</taxon>
        <taxon>Viridiplantae</taxon>
        <taxon>Streptophyta</taxon>
        <taxon>Embryophyta</taxon>
        <taxon>Tracheophyta</taxon>
        <taxon>Spermatophyta</taxon>
        <taxon>Magnoliopsida</taxon>
        <taxon>Liliopsida</taxon>
        <taxon>Poales</taxon>
        <taxon>Poaceae</taxon>
        <taxon>BOP clade</taxon>
        <taxon>Oryzoideae</taxon>
        <taxon>Oryzeae</taxon>
        <taxon>Oryzinae</taxon>
        <taxon>Oryza</taxon>
        <taxon>Oryza sativa</taxon>
    </lineage>
</organism>
<reference evidence="3" key="1">
    <citation type="journal article" date="2005" name="Nature">
        <title>The map-based sequence of the rice genome.</title>
        <authorList>
            <consortium name="International rice genome sequencing project (IRGSP)"/>
            <person name="Matsumoto T."/>
            <person name="Wu J."/>
            <person name="Kanamori H."/>
            <person name="Katayose Y."/>
            <person name="Fujisawa M."/>
            <person name="Namiki N."/>
            <person name="Mizuno H."/>
            <person name="Yamamoto K."/>
            <person name="Antonio B.A."/>
            <person name="Baba T."/>
            <person name="Sakata K."/>
            <person name="Nagamura Y."/>
            <person name="Aoki H."/>
            <person name="Arikawa K."/>
            <person name="Arita K."/>
            <person name="Bito T."/>
            <person name="Chiden Y."/>
            <person name="Fujitsuka N."/>
            <person name="Fukunaka R."/>
            <person name="Hamada M."/>
            <person name="Harada C."/>
            <person name="Hayashi A."/>
            <person name="Hijishita S."/>
            <person name="Honda M."/>
            <person name="Hosokawa S."/>
            <person name="Ichikawa Y."/>
            <person name="Idonuma A."/>
            <person name="Iijima M."/>
            <person name="Ikeda M."/>
            <person name="Ikeno M."/>
            <person name="Ito K."/>
            <person name="Ito S."/>
            <person name="Ito T."/>
            <person name="Ito Y."/>
            <person name="Ito Y."/>
            <person name="Iwabuchi A."/>
            <person name="Kamiya K."/>
            <person name="Karasawa W."/>
            <person name="Kurita K."/>
            <person name="Katagiri S."/>
            <person name="Kikuta A."/>
            <person name="Kobayashi H."/>
            <person name="Kobayashi N."/>
            <person name="Machita K."/>
            <person name="Maehara T."/>
            <person name="Masukawa M."/>
            <person name="Mizubayashi T."/>
            <person name="Mukai Y."/>
            <person name="Nagasaki H."/>
            <person name="Nagata Y."/>
            <person name="Naito S."/>
            <person name="Nakashima M."/>
            <person name="Nakama Y."/>
            <person name="Nakamichi Y."/>
            <person name="Nakamura M."/>
            <person name="Meguro A."/>
            <person name="Negishi M."/>
            <person name="Ohta I."/>
            <person name="Ohta T."/>
            <person name="Okamoto M."/>
            <person name="Ono N."/>
            <person name="Saji S."/>
            <person name="Sakaguchi M."/>
            <person name="Sakai K."/>
            <person name="Shibata M."/>
            <person name="Shimokawa T."/>
            <person name="Song J."/>
            <person name="Takazaki Y."/>
            <person name="Terasawa K."/>
            <person name="Tsugane M."/>
            <person name="Tsuji K."/>
            <person name="Ueda S."/>
            <person name="Waki K."/>
            <person name="Yamagata H."/>
            <person name="Yamamoto M."/>
            <person name="Yamamoto S."/>
            <person name="Yamane H."/>
            <person name="Yoshiki S."/>
            <person name="Yoshihara R."/>
            <person name="Yukawa K."/>
            <person name="Zhong H."/>
            <person name="Yano M."/>
            <person name="Yuan Q."/>
            <person name="Ouyang S."/>
            <person name="Liu J."/>
            <person name="Jones K.M."/>
            <person name="Gansberger K."/>
            <person name="Moffat K."/>
            <person name="Hill J."/>
            <person name="Bera J."/>
            <person name="Fadrosh D."/>
            <person name="Jin S."/>
            <person name="Johri S."/>
            <person name="Kim M."/>
            <person name="Overton L."/>
            <person name="Reardon M."/>
            <person name="Tsitrin T."/>
            <person name="Vuong H."/>
            <person name="Weaver B."/>
            <person name="Ciecko A."/>
            <person name="Tallon L."/>
            <person name="Jackson J."/>
            <person name="Pai G."/>
            <person name="Aken S.V."/>
            <person name="Utterback T."/>
            <person name="Reidmuller S."/>
            <person name="Feldblyum T."/>
            <person name="Hsiao J."/>
            <person name="Zismann V."/>
            <person name="Iobst S."/>
            <person name="de Vazeille A.R."/>
            <person name="Buell C.R."/>
            <person name="Ying K."/>
            <person name="Li Y."/>
            <person name="Lu T."/>
            <person name="Huang Y."/>
            <person name="Zhao Q."/>
            <person name="Feng Q."/>
            <person name="Zhang L."/>
            <person name="Zhu J."/>
            <person name="Weng Q."/>
            <person name="Mu J."/>
            <person name="Lu Y."/>
            <person name="Fan D."/>
            <person name="Liu Y."/>
            <person name="Guan J."/>
            <person name="Zhang Y."/>
            <person name="Yu S."/>
            <person name="Liu X."/>
            <person name="Zhang Y."/>
            <person name="Hong G."/>
            <person name="Han B."/>
            <person name="Choisne N."/>
            <person name="Demange N."/>
            <person name="Orjeda G."/>
            <person name="Samain S."/>
            <person name="Cattolico L."/>
            <person name="Pelletier E."/>
            <person name="Couloux A."/>
            <person name="Segurens B."/>
            <person name="Wincker P."/>
            <person name="D'Hont A."/>
            <person name="Scarpelli C."/>
            <person name="Weissenbach J."/>
            <person name="Salanoubat M."/>
            <person name="Quetier F."/>
            <person name="Yu Y."/>
            <person name="Kim H.R."/>
            <person name="Rambo T."/>
            <person name="Currie J."/>
            <person name="Collura K."/>
            <person name="Luo M."/>
            <person name="Yang T."/>
            <person name="Ammiraju J.S.S."/>
            <person name="Engler F."/>
            <person name="Soderlund C."/>
            <person name="Wing R.A."/>
            <person name="Palmer L.E."/>
            <person name="de la Bastide M."/>
            <person name="Spiegel L."/>
            <person name="Nascimento L."/>
            <person name="Zutavern T."/>
            <person name="O'Shaughnessy A."/>
            <person name="Dike S."/>
            <person name="Dedhia N."/>
            <person name="Preston R."/>
            <person name="Balija V."/>
            <person name="McCombie W.R."/>
            <person name="Chow T."/>
            <person name="Chen H."/>
            <person name="Chung M."/>
            <person name="Chen C."/>
            <person name="Shaw J."/>
            <person name="Wu H."/>
            <person name="Hsiao K."/>
            <person name="Chao Y."/>
            <person name="Chu M."/>
            <person name="Cheng C."/>
            <person name="Hour A."/>
            <person name="Lee P."/>
            <person name="Lin S."/>
            <person name="Lin Y."/>
            <person name="Liou J."/>
            <person name="Liu S."/>
            <person name="Hsing Y."/>
            <person name="Raghuvanshi S."/>
            <person name="Mohanty A."/>
            <person name="Bharti A.K."/>
            <person name="Gaur A."/>
            <person name="Gupta V."/>
            <person name="Kumar D."/>
            <person name="Ravi V."/>
            <person name="Vij S."/>
            <person name="Kapur A."/>
            <person name="Khurana P."/>
            <person name="Khurana P."/>
            <person name="Khurana J.P."/>
            <person name="Tyagi A.K."/>
            <person name="Gaikwad K."/>
            <person name="Singh A."/>
            <person name="Dalal V."/>
            <person name="Srivastava S."/>
            <person name="Dixit A."/>
            <person name="Pal A.K."/>
            <person name="Ghazi I.A."/>
            <person name="Yadav M."/>
            <person name="Pandit A."/>
            <person name="Bhargava A."/>
            <person name="Sureshbabu K."/>
            <person name="Batra K."/>
            <person name="Sharma T.R."/>
            <person name="Mohapatra T."/>
            <person name="Singh N.K."/>
            <person name="Messing J."/>
            <person name="Nelson A.B."/>
            <person name="Fuks G."/>
            <person name="Kavchok S."/>
            <person name="Keizer G."/>
            <person name="Linton E."/>
            <person name="Llaca V."/>
            <person name="Song R."/>
            <person name="Tanyolac B."/>
            <person name="Young S."/>
            <person name="Ho-Il K."/>
            <person name="Hahn J.H."/>
            <person name="Sangsakoo G."/>
            <person name="Vanavichit A."/>
            <person name="de Mattos Luiz.A.T."/>
            <person name="Zimmer P.D."/>
            <person name="Malone G."/>
            <person name="Dellagostin O."/>
            <person name="de Oliveira A.C."/>
            <person name="Bevan M."/>
            <person name="Bancroft I."/>
            <person name="Minx P."/>
            <person name="Cordum H."/>
            <person name="Wilson R."/>
            <person name="Cheng Z."/>
            <person name="Jin W."/>
            <person name="Jiang J."/>
            <person name="Leong S.A."/>
            <person name="Iwama H."/>
            <person name="Gojobori T."/>
            <person name="Itoh T."/>
            <person name="Niimura Y."/>
            <person name="Fujii Y."/>
            <person name="Habara T."/>
            <person name="Sakai H."/>
            <person name="Sato Y."/>
            <person name="Wilson G."/>
            <person name="Kumar K."/>
            <person name="McCouch S."/>
            <person name="Juretic N."/>
            <person name="Hoen D."/>
            <person name="Wright S."/>
            <person name="Bruskiewich R."/>
            <person name="Bureau T."/>
            <person name="Miyao A."/>
            <person name="Hirochika H."/>
            <person name="Nishikawa T."/>
            <person name="Kadowaki K."/>
            <person name="Sugiura M."/>
            <person name="Burr B."/>
            <person name="Sasaki T."/>
        </authorList>
    </citation>
    <scope>NUCLEOTIDE SEQUENCE [LARGE SCALE GENOMIC DNA]</scope>
    <source>
        <strain evidence="3">cv. Nipponbare</strain>
    </source>
</reference>
<name>A0A0P0VNL5_ORYSJ</name>
<gene>
    <name evidence="2" type="ordered locus">Os02g0699836</name>
    <name evidence="2" type="ORF">OSNPB_020699836</name>
</gene>
<dbReference type="PaxDb" id="39947-A0A0P0VNL5"/>
<dbReference type="Gramene" id="Os02t0699836-00">
    <property type="protein sequence ID" value="Os02t0699836-00"/>
    <property type="gene ID" value="Os02g0699836"/>
</dbReference>
<feature type="region of interest" description="Disordered" evidence="1">
    <location>
        <begin position="1"/>
        <end position="24"/>
    </location>
</feature>
<dbReference type="AlphaFoldDB" id="A0A0P0VNL5"/>
<reference evidence="2 3" key="2">
    <citation type="journal article" date="2013" name="Plant Cell Physiol.">
        <title>Rice Annotation Project Database (RAP-DB): an integrative and interactive database for rice genomics.</title>
        <authorList>
            <person name="Sakai H."/>
            <person name="Lee S.S."/>
            <person name="Tanaka T."/>
            <person name="Numa H."/>
            <person name="Kim J."/>
            <person name="Kawahara Y."/>
            <person name="Wakimoto H."/>
            <person name="Yang C.C."/>
            <person name="Iwamoto M."/>
            <person name="Abe T."/>
            <person name="Yamada Y."/>
            <person name="Muto A."/>
            <person name="Inokuchi H."/>
            <person name="Ikemura T."/>
            <person name="Matsumoto T."/>
            <person name="Sasaki T."/>
            <person name="Itoh T."/>
        </authorList>
    </citation>
    <scope>NUCLEOTIDE SEQUENCE [LARGE SCALE GENOMIC DNA]</scope>
    <source>
        <strain evidence="3">cv. Nipponbare</strain>
    </source>
</reference>
<accession>A0A0P0VNL5</accession>
<sequence length="95" mass="10431">MLHCLLPSEEWRVEDDPTPDPGSRYSSSSFLFCGYTSFPLIALSLASDLLSPLRTDATSFIVDCSPFRLKHIIERCATSYSCSSLASAKMIGFTA</sequence>
<evidence type="ECO:0000256" key="1">
    <source>
        <dbReference type="SAM" id="MobiDB-lite"/>
    </source>
</evidence>
<proteinExistence type="predicted"/>
<keyword evidence="3" id="KW-1185">Reference proteome</keyword>
<evidence type="ECO:0000313" key="2">
    <source>
        <dbReference type="EMBL" id="BAS80455.1"/>
    </source>
</evidence>
<evidence type="ECO:0000313" key="3">
    <source>
        <dbReference type="Proteomes" id="UP000059680"/>
    </source>
</evidence>
<dbReference type="Proteomes" id="UP000059680">
    <property type="component" value="Chromosome 2"/>
</dbReference>
<reference evidence="2 3" key="3">
    <citation type="journal article" date="2013" name="Rice">
        <title>Improvement of the Oryza sativa Nipponbare reference genome using next generation sequence and optical map data.</title>
        <authorList>
            <person name="Kawahara Y."/>
            <person name="de la Bastide M."/>
            <person name="Hamilton J.P."/>
            <person name="Kanamori H."/>
            <person name="McCombie W.R."/>
            <person name="Ouyang S."/>
            <person name="Schwartz D.C."/>
            <person name="Tanaka T."/>
            <person name="Wu J."/>
            <person name="Zhou S."/>
            <person name="Childs K.L."/>
            <person name="Davidson R.M."/>
            <person name="Lin H."/>
            <person name="Quesada-Ocampo L."/>
            <person name="Vaillancourt B."/>
            <person name="Sakai H."/>
            <person name="Lee S.S."/>
            <person name="Kim J."/>
            <person name="Numa H."/>
            <person name="Itoh T."/>
            <person name="Buell C.R."/>
            <person name="Matsumoto T."/>
        </authorList>
    </citation>
    <scope>NUCLEOTIDE SEQUENCE [LARGE SCALE GENOMIC DNA]</scope>
    <source>
        <strain evidence="3">cv. Nipponbare</strain>
    </source>
</reference>